<reference evidence="1" key="1">
    <citation type="submission" date="2018-05" db="EMBL/GenBank/DDBJ databases">
        <authorList>
            <person name="Lanie J.A."/>
            <person name="Ng W.-L."/>
            <person name="Kazmierczak K.M."/>
            <person name="Andrzejewski T.M."/>
            <person name="Davidsen T.M."/>
            <person name="Wayne K.J."/>
            <person name="Tettelin H."/>
            <person name="Glass J.I."/>
            <person name="Rusch D."/>
            <person name="Podicherti R."/>
            <person name="Tsui H.-C.T."/>
            <person name="Winkler M.E."/>
        </authorList>
    </citation>
    <scope>NUCLEOTIDE SEQUENCE</scope>
</reference>
<proteinExistence type="predicted"/>
<dbReference type="EMBL" id="UINC01024392">
    <property type="protein sequence ID" value="SVA97908.1"/>
    <property type="molecule type" value="Genomic_DNA"/>
</dbReference>
<dbReference type="AlphaFoldDB" id="A0A382A8M7"/>
<protein>
    <submittedName>
        <fullName evidence="1">Uncharacterized protein</fullName>
    </submittedName>
</protein>
<accession>A0A382A8M7</accession>
<sequence>MITFCSLSLCAASALLIASISPSTYLPREIPLY</sequence>
<organism evidence="1">
    <name type="scientific">marine metagenome</name>
    <dbReference type="NCBI Taxonomy" id="408172"/>
    <lineage>
        <taxon>unclassified sequences</taxon>
        <taxon>metagenomes</taxon>
        <taxon>ecological metagenomes</taxon>
    </lineage>
</organism>
<name>A0A382A8M7_9ZZZZ</name>
<gene>
    <name evidence="1" type="ORF">METZ01_LOCUS150762</name>
</gene>
<evidence type="ECO:0000313" key="1">
    <source>
        <dbReference type="EMBL" id="SVA97908.1"/>
    </source>
</evidence>